<evidence type="ECO:0000256" key="3">
    <source>
        <dbReference type="ARBA" id="ARBA00022741"/>
    </source>
</evidence>
<keyword evidence="3" id="KW-0547">Nucleotide-binding</keyword>
<dbReference type="InterPro" id="IPR017871">
    <property type="entry name" value="ABC_transporter-like_CS"/>
</dbReference>
<dbReference type="GO" id="GO:0005524">
    <property type="term" value="F:ATP binding"/>
    <property type="evidence" value="ECO:0007669"/>
    <property type="project" value="UniProtKB-KW"/>
</dbReference>
<reference evidence="6" key="1">
    <citation type="journal article" date="2014" name="Int. J. Syst. Evol. Microbiol.">
        <title>Complete genome sequence of Corynebacterium casei LMG S-19264T (=DSM 44701T), isolated from a smear-ripened cheese.</title>
        <authorList>
            <consortium name="US DOE Joint Genome Institute (JGI-PGF)"/>
            <person name="Walter F."/>
            <person name="Albersmeier A."/>
            <person name="Kalinowski J."/>
            <person name="Ruckert C."/>
        </authorList>
    </citation>
    <scope>NUCLEOTIDE SEQUENCE</scope>
    <source>
        <strain evidence="6">JCM 10088</strain>
    </source>
</reference>
<evidence type="ECO:0000313" key="6">
    <source>
        <dbReference type="EMBL" id="GGP19505.1"/>
    </source>
</evidence>
<dbReference type="GO" id="GO:0016887">
    <property type="term" value="F:ATP hydrolysis activity"/>
    <property type="evidence" value="ECO:0007669"/>
    <property type="project" value="InterPro"/>
</dbReference>
<proteinExistence type="inferred from homology"/>
<evidence type="ECO:0000256" key="1">
    <source>
        <dbReference type="ARBA" id="ARBA00005417"/>
    </source>
</evidence>
<keyword evidence="4 6" id="KW-0067">ATP-binding</keyword>
<evidence type="ECO:0000313" key="7">
    <source>
        <dbReference type="Proteomes" id="UP000610960"/>
    </source>
</evidence>
<evidence type="ECO:0000259" key="5">
    <source>
        <dbReference type="PROSITE" id="PS50893"/>
    </source>
</evidence>
<keyword evidence="2" id="KW-0813">Transport</keyword>
<name>A0A830GSZ4_9CREN</name>
<dbReference type="InterPro" id="IPR003593">
    <property type="entry name" value="AAA+_ATPase"/>
</dbReference>
<gene>
    <name evidence="6" type="ORF">GCM10007981_03460</name>
</gene>
<dbReference type="InterPro" id="IPR027417">
    <property type="entry name" value="P-loop_NTPase"/>
</dbReference>
<dbReference type="SUPFAM" id="SSF52540">
    <property type="entry name" value="P-loop containing nucleoside triphosphate hydrolases"/>
    <property type="match status" value="1"/>
</dbReference>
<dbReference type="Proteomes" id="UP000610960">
    <property type="component" value="Unassembled WGS sequence"/>
</dbReference>
<dbReference type="PROSITE" id="PS00211">
    <property type="entry name" value="ABC_TRANSPORTER_1"/>
    <property type="match status" value="1"/>
</dbReference>
<reference evidence="6" key="2">
    <citation type="submission" date="2020-09" db="EMBL/GenBank/DDBJ databases">
        <authorList>
            <person name="Sun Q."/>
            <person name="Ohkuma M."/>
        </authorList>
    </citation>
    <scope>NUCLEOTIDE SEQUENCE</scope>
    <source>
        <strain evidence="6">JCM 10088</strain>
    </source>
</reference>
<dbReference type="Gene3D" id="3.40.50.300">
    <property type="entry name" value="P-loop containing nucleotide triphosphate hydrolases"/>
    <property type="match status" value="1"/>
</dbReference>
<dbReference type="InterPro" id="IPR050153">
    <property type="entry name" value="Metal_Ion_Import_ABC"/>
</dbReference>
<protein>
    <submittedName>
        <fullName evidence="6">ABC transporter ATP-binding protein</fullName>
    </submittedName>
</protein>
<dbReference type="InterPro" id="IPR003439">
    <property type="entry name" value="ABC_transporter-like_ATP-bd"/>
</dbReference>
<dbReference type="PANTHER" id="PTHR42734:SF17">
    <property type="entry name" value="METAL TRANSPORT SYSTEM ATP-BINDING PROTEIN TM_0124-RELATED"/>
    <property type="match status" value="1"/>
</dbReference>
<dbReference type="AlphaFoldDB" id="A0A830GSZ4"/>
<dbReference type="CDD" id="cd03230">
    <property type="entry name" value="ABC_DR_subfamily_A"/>
    <property type="match status" value="1"/>
</dbReference>
<organism evidence="6 7">
    <name type="scientific">Thermocladium modestius</name>
    <dbReference type="NCBI Taxonomy" id="62609"/>
    <lineage>
        <taxon>Archaea</taxon>
        <taxon>Thermoproteota</taxon>
        <taxon>Thermoprotei</taxon>
        <taxon>Thermoproteales</taxon>
        <taxon>Thermoproteaceae</taxon>
        <taxon>Thermocladium</taxon>
    </lineage>
</organism>
<feature type="domain" description="ABC transporter" evidence="5">
    <location>
        <begin position="4"/>
        <end position="220"/>
    </location>
</feature>
<comment type="caution">
    <text evidence="6">The sequence shown here is derived from an EMBL/GenBank/DDBJ whole genome shotgun (WGS) entry which is preliminary data.</text>
</comment>
<comment type="similarity">
    <text evidence="1">Belongs to the ABC transporter superfamily.</text>
</comment>
<dbReference type="PROSITE" id="PS50893">
    <property type="entry name" value="ABC_TRANSPORTER_2"/>
    <property type="match status" value="1"/>
</dbReference>
<dbReference type="SMART" id="SM00382">
    <property type="entry name" value="AAA"/>
    <property type="match status" value="1"/>
</dbReference>
<evidence type="ECO:0000256" key="4">
    <source>
        <dbReference type="ARBA" id="ARBA00022840"/>
    </source>
</evidence>
<dbReference type="OrthoDB" id="24644at2157"/>
<accession>A0A830GSZ4</accession>
<keyword evidence="7" id="KW-1185">Reference proteome</keyword>
<dbReference type="PANTHER" id="PTHR42734">
    <property type="entry name" value="METAL TRANSPORT SYSTEM ATP-BINDING PROTEIN TM_0124-RELATED"/>
    <property type="match status" value="1"/>
</dbReference>
<dbReference type="Pfam" id="PF00005">
    <property type="entry name" value="ABC_tran"/>
    <property type="match status" value="1"/>
</dbReference>
<dbReference type="EMBL" id="BMNL01000001">
    <property type="protein sequence ID" value="GGP19505.1"/>
    <property type="molecule type" value="Genomic_DNA"/>
</dbReference>
<dbReference type="RefSeq" id="WP_188595736.1">
    <property type="nucleotide sequence ID" value="NZ_BMNL01000001.1"/>
</dbReference>
<sequence length="263" mass="29539">MAIVRLESVSKSYGDVIIFKDLILSFDENLVYGIVAPNGYGKTTLLRIILGILKPDSGKVTVNAKRISYLPQDAEPIGVMSAVDFIVSYLTLRGLDSRRAKQKALEMLEYFNVPNKEVDEMSGGQKQRVLLSAVLSFDADLYLLDEPLTYLDIEGITRLKGIIKKMKEDGKTVIISSPTLSGIIDVLDKVLIITKSKRFLHFSPEELVKEAEDKVVVDSDEILENCYQLYEKNYLCEKGIIPSYNSIRKANVDDIVAKVVFYE</sequence>
<evidence type="ECO:0000256" key="2">
    <source>
        <dbReference type="ARBA" id="ARBA00022448"/>
    </source>
</evidence>